<gene>
    <name evidence="2" type="ORF">BC936DRAFT_136716</name>
</gene>
<dbReference type="SUPFAM" id="SSF81383">
    <property type="entry name" value="F-box domain"/>
    <property type="match status" value="1"/>
</dbReference>
<name>A0A433CYY6_9FUNG</name>
<organism evidence="2 3">
    <name type="scientific">Jimgerdemannia flammicorona</name>
    <dbReference type="NCBI Taxonomy" id="994334"/>
    <lineage>
        <taxon>Eukaryota</taxon>
        <taxon>Fungi</taxon>
        <taxon>Fungi incertae sedis</taxon>
        <taxon>Mucoromycota</taxon>
        <taxon>Mucoromycotina</taxon>
        <taxon>Endogonomycetes</taxon>
        <taxon>Endogonales</taxon>
        <taxon>Endogonaceae</taxon>
        <taxon>Jimgerdemannia</taxon>
    </lineage>
</organism>
<comment type="caution">
    <text evidence="2">The sequence shown here is derived from an EMBL/GenBank/DDBJ whole genome shotgun (WGS) entry which is preliminary data.</text>
</comment>
<reference evidence="2 3" key="1">
    <citation type="journal article" date="2018" name="New Phytol.">
        <title>Phylogenomics of Endogonaceae and evolution of mycorrhizas within Mucoromycota.</title>
        <authorList>
            <person name="Chang Y."/>
            <person name="Desiro A."/>
            <person name="Na H."/>
            <person name="Sandor L."/>
            <person name="Lipzen A."/>
            <person name="Clum A."/>
            <person name="Barry K."/>
            <person name="Grigoriev I.V."/>
            <person name="Martin F.M."/>
            <person name="Stajich J.E."/>
            <person name="Smith M.E."/>
            <person name="Bonito G."/>
            <person name="Spatafora J.W."/>
        </authorList>
    </citation>
    <scope>NUCLEOTIDE SEQUENCE [LARGE SCALE GENOMIC DNA]</scope>
    <source>
        <strain evidence="2 3">GMNB39</strain>
    </source>
</reference>
<dbReference type="EMBL" id="RBNI01010299">
    <property type="protein sequence ID" value="RUP43797.1"/>
    <property type="molecule type" value="Genomic_DNA"/>
</dbReference>
<dbReference type="PROSITE" id="PS50181">
    <property type="entry name" value="FBOX"/>
    <property type="match status" value="1"/>
</dbReference>
<sequence length="362" mass="41764">MLTSLPPELFLVVLSYLDFHDAETLLYVSTLLRTHTLHHLHSVFPFEASVTSLLSSFDTLPPPDRHNPALLTALASQLLDQIRVAVEAQPKWNHRACFIDHLDTLQHLVLRRLTHPRHPQPGLERRYAELCLQVRQLYLHSPALRLLHDPKYRRRSTRLPSAPFLPREYIDRWRRNCQESALDFPVISLSDLQSGRFRFPFPPIFSQPAPGFPLASLPTYDAILQRRSRRLAFARFYGALFHVSSIYLESHLDGTMEECVREALVSGDVESLLEMYTAAGRDIDVDVLCAMVTNAGEQLYTYLNDLPSGAQQQEGGADGEANQLSVYEMPEWLRPERYQVRDEVVLRLRVLAWLRKMGWEWD</sequence>
<evidence type="ECO:0000313" key="2">
    <source>
        <dbReference type="EMBL" id="RUP43797.1"/>
    </source>
</evidence>
<dbReference type="OrthoDB" id="4137487at2759"/>
<dbReference type="InterPro" id="IPR036047">
    <property type="entry name" value="F-box-like_dom_sf"/>
</dbReference>
<dbReference type="InterPro" id="IPR001810">
    <property type="entry name" value="F-box_dom"/>
</dbReference>
<protein>
    <recommendedName>
        <fullName evidence="1">F-box domain-containing protein</fullName>
    </recommendedName>
</protein>
<accession>A0A433CYY6</accession>
<dbReference type="Proteomes" id="UP000268093">
    <property type="component" value="Unassembled WGS sequence"/>
</dbReference>
<dbReference type="AlphaFoldDB" id="A0A433CYY6"/>
<feature type="domain" description="F-box" evidence="1">
    <location>
        <begin position="1"/>
        <end position="34"/>
    </location>
</feature>
<evidence type="ECO:0000259" key="1">
    <source>
        <dbReference type="PROSITE" id="PS50181"/>
    </source>
</evidence>
<evidence type="ECO:0000313" key="3">
    <source>
        <dbReference type="Proteomes" id="UP000268093"/>
    </source>
</evidence>
<keyword evidence="3" id="KW-1185">Reference proteome</keyword>
<proteinExistence type="predicted"/>